<reference evidence="2 3" key="1">
    <citation type="journal article" date="2007" name="PLoS ONE">
        <title>Analysis of the neurotoxin complex genes in Clostridium botulinum A1-A4 and B1 strains: BoNT/A3, /Ba4 and /B1 clusters are located within plasmids.</title>
        <authorList>
            <person name="Smith T.J."/>
            <person name="Hill K.K."/>
            <person name="Foley B.T."/>
            <person name="Detter J.C."/>
            <person name="Munk A.C."/>
            <person name="Bruce D.C."/>
            <person name="Doggett N.A."/>
            <person name="Smith L.A."/>
            <person name="Marks J.D."/>
            <person name="Xie G."/>
            <person name="Brettin T.S."/>
        </authorList>
    </citation>
    <scope>NUCLEOTIDE SEQUENCE [LARGE SCALE GENOMIC DNA]</scope>
    <source>
        <strain evidence="3">Okra / Type B1</strain>
    </source>
</reference>
<feature type="transmembrane region" description="Helical" evidence="1">
    <location>
        <begin position="28"/>
        <end position="50"/>
    </location>
</feature>
<dbReference type="KEGG" id="cbb:CLD_3786"/>
<proteinExistence type="predicted"/>
<evidence type="ECO:0000313" key="2">
    <source>
        <dbReference type="EMBL" id="ACA45276.1"/>
    </source>
</evidence>
<keyword evidence="1" id="KW-1133">Transmembrane helix</keyword>
<protein>
    <submittedName>
        <fullName evidence="2">Uncharacterized protein</fullName>
    </submittedName>
</protein>
<organism evidence="2 3">
    <name type="scientific">Clostridium botulinum (strain Okra / Type B1)</name>
    <dbReference type="NCBI Taxonomy" id="498213"/>
    <lineage>
        <taxon>Bacteria</taxon>
        <taxon>Bacillati</taxon>
        <taxon>Bacillota</taxon>
        <taxon>Clostridia</taxon>
        <taxon>Eubacteriales</taxon>
        <taxon>Clostridiaceae</taxon>
        <taxon>Clostridium</taxon>
    </lineage>
</organism>
<evidence type="ECO:0000313" key="3">
    <source>
        <dbReference type="Proteomes" id="UP000008541"/>
    </source>
</evidence>
<dbReference type="EMBL" id="CP000939">
    <property type="protein sequence ID" value="ACA45276.1"/>
    <property type="molecule type" value="Genomic_DNA"/>
</dbReference>
<name>B1IF98_CLOBK</name>
<dbReference type="RefSeq" id="WP_003405665.1">
    <property type="nucleotide sequence ID" value="NC_010516.1"/>
</dbReference>
<dbReference type="HOGENOM" id="CLU_3023879_0_0_9"/>
<gene>
    <name evidence="2" type="ordered locus">CLD_3786</name>
</gene>
<keyword evidence="1" id="KW-0812">Transmembrane</keyword>
<dbReference type="AlphaFoldDB" id="B1IF98"/>
<sequence length="55" mass="6133">MIAVILSIILCFIGAFIGGICNSDLYMLIFALLGMLIPPIYLLEKIYILLQSKNK</sequence>
<dbReference type="Proteomes" id="UP000008541">
    <property type="component" value="Chromosome"/>
</dbReference>
<accession>B1IF98</accession>
<evidence type="ECO:0000256" key="1">
    <source>
        <dbReference type="SAM" id="Phobius"/>
    </source>
</evidence>
<keyword evidence="1" id="KW-0472">Membrane</keyword>